<accession>A0AAQ3MKI5</accession>
<keyword evidence="2" id="KW-1185">Reference proteome</keyword>
<sequence length="110" mass="12962">MQMPSVRKTFNVENNKQNIHTLSILAKSMKTEKWVPYQTSKRNELWEEMETGCHEIGFGRQKDGGTHGDKKTKEKEAYNFLPMMTSTSDDVHHQIKWHPWSSRVLYQPQP</sequence>
<proteinExistence type="predicted"/>
<reference evidence="1 2" key="1">
    <citation type="journal article" date="2023" name="Life. Sci Alliance">
        <title>Evolutionary insights into 3D genome organization and epigenetic landscape of Vigna mungo.</title>
        <authorList>
            <person name="Junaid A."/>
            <person name="Singh B."/>
            <person name="Bhatia S."/>
        </authorList>
    </citation>
    <scope>NUCLEOTIDE SEQUENCE [LARGE SCALE GENOMIC DNA]</scope>
    <source>
        <strain evidence="1">Urdbean</strain>
    </source>
</reference>
<dbReference type="AlphaFoldDB" id="A0AAQ3MKI5"/>
<dbReference type="Proteomes" id="UP001374535">
    <property type="component" value="Chromosome 10"/>
</dbReference>
<name>A0AAQ3MKI5_VIGMU</name>
<organism evidence="1 2">
    <name type="scientific">Vigna mungo</name>
    <name type="common">Black gram</name>
    <name type="synonym">Phaseolus mungo</name>
    <dbReference type="NCBI Taxonomy" id="3915"/>
    <lineage>
        <taxon>Eukaryota</taxon>
        <taxon>Viridiplantae</taxon>
        <taxon>Streptophyta</taxon>
        <taxon>Embryophyta</taxon>
        <taxon>Tracheophyta</taxon>
        <taxon>Spermatophyta</taxon>
        <taxon>Magnoliopsida</taxon>
        <taxon>eudicotyledons</taxon>
        <taxon>Gunneridae</taxon>
        <taxon>Pentapetalae</taxon>
        <taxon>rosids</taxon>
        <taxon>fabids</taxon>
        <taxon>Fabales</taxon>
        <taxon>Fabaceae</taxon>
        <taxon>Papilionoideae</taxon>
        <taxon>50 kb inversion clade</taxon>
        <taxon>NPAAA clade</taxon>
        <taxon>indigoferoid/millettioid clade</taxon>
        <taxon>Phaseoleae</taxon>
        <taxon>Vigna</taxon>
    </lineage>
</organism>
<dbReference type="EMBL" id="CP144691">
    <property type="protein sequence ID" value="WVY92616.1"/>
    <property type="molecule type" value="Genomic_DNA"/>
</dbReference>
<evidence type="ECO:0000313" key="2">
    <source>
        <dbReference type="Proteomes" id="UP001374535"/>
    </source>
</evidence>
<gene>
    <name evidence="1" type="ORF">V8G54_031704</name>
</gene>
<evidence type="ECO:0000313" key="1">
    <source>
        <dbReference type="EMBL" id="WVY92616.1"/>
    </source>
</evidence>
<protein>
    <submittedName>
        <fullName evidence="1">Uncharacterized protein</fullName>
    </submittedName>
</protein>